<evidence type="ECO:0000313" key="14">
    <source>
        <dbReference type="EMBL" id="MBK4716559.1"/>
    </source>
</evidence>
<dbReference type="InterPro" id="IPR036640">
    <property type="entry name" value="ABC1_TM_sf"/>
</dbReference>
<keyword evidence="5" id="KW-0547">Nucleotide-binding</keyword>
<keyword evidence="7" id="KW-0067">ATP-binding</keyword>
<dbReference type="FunFam" id="3.40.50.300:FF:000299">
    <property type="entry name" value="ABC transporter ATP-binding protein/permease"/>
    <property type="match status" value="1"/>
</dbReference>
<dbReference type="InterPro" id="IPR003593">
    <property type="entry name" value="AAA+_ATPase"/>
</dbReference>
<dbReference type="GO" id="GO:0005886">
    <property type="term" value="C:plasma membrane"/>
    <property type="evidence" value="ECO:0007669"/>
    <property type="project" value="UniProtKB-SubCell"/>
</dbReference>
<feature type="transmembrane region" description="Helical" evidence="10">
    <location>
        <begin position="433"/>
        <end position="455"/>
    </location>
</feature>
<dbReference type="NCBIfam" id="TIGR03375">
    <property type="entry name" value="type_I_sec_LssB"/>
    <property type="match status" value="1"/>
</dbReference>
<dbReference type="CDD" id="cd18587">
    <property type="entry name" value="ABC_6TM_LapB_like"/>
    <property type="match status" value="1"/>
</dbReference>
<dbReference type="PROSITE" id="PS00211">
    <property type="entry name" value="ABC_TRANSPORTER_1"/>
    <property type="match status" value="1"/>
</dbReference>
<evidence type="ECO:0000256" key="1">
    <source>
        <dbReference type="ARBA" id="ARBA00004651"/>
    </source>
</evidence>
<feature type="domain" description="ABC transmembrane type-1" evidence="12">
    <location>
        <begin position="181"/>
        <end position="459"/>
    </location>
</feature>
<dbReference type="GO" id="GO:0005524">
    <property type="term" value="F:ATP binding"/>
    <property type="evidence" value="ECO:0007669"/>
    <property type="project" value="UniProtKB-KW"/>
</dbReference>
<dbReference type="Pfam" id="PF00005">
    <property type="entry name" value="ABC_tran"/>
    <property type="match status" value="1"/>
</dbReference>
<keyword evidence="3" id="KW-1003">Cell membrane</keyword>
<comment type="subcellular location">
    <subcellularLocation>
        <location evidence="1">Cell membrane</location>
        <topology evidence="1">Multi-pass membrane protein</topology>
    </subcellularLocation>
</comment>
<dbReference type="RefSeq" id="WP_238714781.1">
    <property type="nucleotide sequence ID" value="NZ_JAEPBH010000043.1"/>
</dbReference>
<dbReference type="InterPro" id="IPR017871">
    <property type="entry name" value="ABC_transporter-like_CS"/>
</dbReference>
<proteinExistence type="predicted"/>
<evidence type="ECO:0000256" key="4">
    <source>
        <dbReference type="ARBA" id="ARBA00022692"/>
    </source>
</evidence>
<keyword evidence="8 10" id="KW-1133">Transmembrane helix</keyword>
<keyword evidence="15" id="KW-1185">Reference proteome</keyword>
<keyword evidence="6" id="KW-0378">Hydrolase</keyword>
<sequence>MDDIQSASTPPLMALDEAVENGVQDSLLSAVKWLTRYYDKYVSTAVLYSDLPRDRTLSAELAVKMLDQTGITSGWVKRELKSFSDYLFPIVLSKNDGTYCIVTTRQKEKGQEVYTVILPETGVQRTVNAADLAKDFTGYALLASRKPEMKSGIDNILPEVNREGHWLFSTLWRYRHFFYSAAMAALLANILTLATTFFTMNVYDRVVPNQAYATLWSLAIGVIIAIIFEFTSRQIRAWLIDVAGKKADLILGSTLFRQMMSVRLEHKPQSAGSFANQLREFESVRDFMTSATLATLSDIPFCILFLLIIYLIGGPLAAVPLLAVPVILIASILIQRPLSRYMNENMRESSLKHGLLIESIEGIEALKAARGEGVMQKRWEDFSALSASTSMKIRHLSSLTMGFTSFVQQVVTVIIVVWGVYLIHSGNLTMGSMIGVVILSGRCLSPLAAMVGLAIRYQQAKTALQSLNQFMDMPTDRDAARSYLPSPRFEGSIRLRKVNFEYPIPGMPNTLKVIDNVSFQIGRGERVAIIGNIGSGKSTLLKLVARLYQPKSGQMSIDGVDVAQIDPADWRTAVGYVGQDCRLFFGSLRENVMIGNPSATTAHFLRVAKMTGLDQIAAQHPMGFDMPVGEMGQLLSGGQRQLVALARCLLLEPKIILMDEPTSSMDALTEAKFIDQLQKAITDQTLIIVTHRFSLLQLVSRLMVLVEGRVTHDGEKDAVIAELNSAHNVEKK</sequence>
<dbReference type="InterPro" id="IPR011527">
    <property type="entry name" value="ABC1_TM_dom"/>
</dbReference>
<evidence type="ECO:0000256" key="6">
    <source>
        <dbReference type="ARBA" id="ARBA00022801"/>
    </source>
</evidence>
<dbReference type="Proteomes" id="UP000659047">
    <property type="component" value="Unassembled WGS sequence"/>
</dbReference>
<dbReference type="InterPro" id="IPR017750">
    <property type="entry name" value="ATPase_T1SS"/>
</dbReference>
<dbReference type="EMBL" id="JAEPBH010000043">
    <property type="protein sequence ID" value="MBK4716559.1"/>
    <property type="molecule type" value="Genomic_DNA"/>
</dbReference>
<evidence type="ECO:0000256" key="5">
    <source>
        <dbReference type="ARBA" id="ARBA00022741"/>
    </source>
</evidence>
<evidence type="ECO:0000256" key="9">
    <source>
        <dbReference type="ARBA" id="ARBA00023136"/>
    </source>
</evidence>
<evidence type="ECO:0000259" key="13">
    <source>
        <dbReference type="PROSITE" id="PS50990"/>
    </source>
</evidence>
<dbReference type="PROSITE" id="PS50929">
    <property type="entry name" value="ABC_TM1F"/>
    <property type="match status" value="1"/>
</dbReference>
<feature type="domain" description="ABC transporter" evidence="11">
    <location>
        <begin position="493"/>
        <end position="732"/>
    </location>
</feature>
<dbReference type="SMART" id="SM00382">
    <property type="entry name" value="AAA"/>
    <property type="match status" value="1"/>
</dbReference>
<evidence type="ECO:0000256" key="10">
    <source>
        <dbReference type="SAM" id="Phobius"/>
    </source>
</evidence>
<evidence type="ECO:0000256" key="7">
    <source>
        <dbReference type="ARBA" id="ARBA00022840"/>
    </source>
</evidence>
<dbReference type="Gene3D" id="1.20.1560.10">
    <property type="entry name" value="ABC transporter type 1, transmembrane domain"/>
    <property type="match status" value="1"/>
</dbReference>
<evidence type="ECO:0000259" key="12">
    <source>
        <dbReference type="PROSITE" id="PS50929"/>
    </source>
</evidence>
<dbReference type="AlphaFoldDB" id="A0A8K0V314"/>
<dbReference type="PROSITE" id="PS50990">
    <property type="entry name" value="PEPTIDASE_C39"/>
    <property type="match status" value="1"/>
</dbReference>
<dbReference type="Gene3D" id="3.90.70.10">
    <property type="entry name" value="Cysteine proteinases"/>
    <property type="match status" value="1"/>
</dbReference>
<dbReference type="GO" id="GO:0006508">
    <property type="term" value="P:proteolysis"/>
    <property type="evidence" value="ECO:0007669"/>
    <property type="project" value="InterPro"/>
</dbReference>
<evidence type="ECO:0000259" key="11">
    <source>
        <dbReference type="PROSITE" id="PS50893"/>
    </source>
</evidence>
<dbReference type="InterPro" id="IPR003439">
    <property type="entry name" value="ABC_transporter-like_ATP-bd"/>
</dbReference>
<keyword evidence="4 10" id="KW-0812">Transmembrane</keyword>
<comment type="caution">
    <text evidence="14">The sequence shown here is derived from an EMBL/GenBank/DDBJ whole genome shotgun (WGS) entry which is preliminary data.</text>
</comment>
<dbReference type="InterPro" id="IPR039421">
    <property type="entry name" value="Type_1_exporter"/>
</dbReference>
<dbReference type="PANTHER" id="PTHR43394">
    <property type="entry name" value="ATP-DEPENDENT PERMEASE MDL1, MITOCHONDRIAL"/>
    <property type="match status" value="1"/>
</dbReference>
<dbReference type="Pfam" id="PF00664">
    <property type="entry name" value="ABC_membrane"/>
    <property type="match status" value="1"/>
</dbReference>
<keyword evidence="2" id="KW-0813">Transport</keyword>
<gene>
    <name evidence="14" type="ORF">JJB97_14720</name>
</gene>
<feature type="transmembrane region" description="Helical" evidence="10">
    <location>
        <begin position="177"/>
        <end position="199"/>
    </location>
</feature>
<dbReference type="GO" id="GO:0015421">
    <property type="term" value="F:ABC-type oligopeptide transporter activity"/>
    <property type="evidence" value="ECO:0007669"/>
    <property type="project" value="TreeGrafter"/>
</dbReference>
<dbReference type="PROSITE" id="PS50893">
    <property type="entry name" value="ABC_TRANSPORTER_2"/>
    <property type="match status" value="1"/>
</dbReference>
<dbReference type="Gene3D" id="3.40.50.300">
    <property type="entry name" value="P-loop containing nucleotide triphosphate hydrolases"/>
    <property type="match status" value="1"/>
</dbReference>
<organism evidence="14 15">
    <name type="scientific">Tenebrionibacter intestinalis</name>
    <dbReference type="NCBI Taxonomy" id="2799638"/>
    <lineage>
        <taxon>Bacteria</taxon>
        <taxon>Pseudomonadati</taxon>
        <taxon>Pseudomonadota</taxon>
        <taxon>Gammaproteobacteria</taxon>
        <taxon>Enterobacterales</taxon>
        <taxon>Enterobacteriaceae</taxon>
        <taxon>Tenebrionibacter/Tenebrionicola group</taxon>
        <taxon>Tenebrionibacter</taxon>
    </lineage>
</organism>
<evidence type="ECO:0000256" key="2">
    <source>
        <dbReference type="ARBA" id="ARBA00022448"/>
    </source>
</evidence>
<feature type="domain" description="Peptidase C39" evidence="13">
    <location>
        <begin position="18"/>
        <end position="143"/>
    </location>
</feature>
<reference evidence="14" key="1">
    <citation type="submission" date="2021-01" db="EMBL/GenBank/DDBJ databases">
        <title>Intestinitalea alba gen. nov., sp. nov., a novel genus of the family Enterobacteriaceae, isolated from the gut of the plastic-eating mealworm Tenebrio molitor L.</title>
        <authorList>
            <person name="Yang Y."/>
        </authorList>
    </citation>
    <scope>NUCLEOTIDE SEQUENCE</scope>
    <source>
        <strain evidence="14">BIT-L3</strain>
    </source>
</reference>
<dbReference type="InterPro" id="IPR005074">
    <property type="entry name" value="Peptidase_C39"/>
</dbReference>
<evidence type="ECO:0000256" key="8">
    <source>
        <dbReference type="ARBA" id="ARBA00022989"/>
    </source>
</evidence>
<feature type="transmembrane region" description="Helical" evidence="10">
    <location>
        <begin position="287"/>
        <end position="312"/>
    </location>
</feature>
<evidence type="ECO:0000313" key="15">
    <source>
        <dbReference type="Proteomes" id="UP000659047"/>
    </source>
</evidence>
<dbReference type="GO" id="GO:0016887">
    <property type="term" value="F:ATP hydrolysis activity"/>
    <property type="evidence" value="ECO:0007669"/>
    <property type="project" value="InterPro"/>
</dbReference>
<evidence type="ECO:0000256" key="3">
    <source>
        <dbReference type="ARBA" id="ARBA00022475"/>
    </source>
</evidence>
<feature type="transmembrane region" description="Helical" evidence="10">
    <location>
        <begin position="318"/>
        <end position="338"/>
    </location>
</feature>
<feature type="transmembrane region" description="Helical" evidence="10">
    <location>
        <begin position="399"/>
        <end position="421"/>
    </location>
</feature>
<dbReference type="GO" id="GO:0008233">
    <property type="term" value="F:peptidase activity"/>
    <property type="evidence" value="ECO:0007669"/>
    <property type="project" value="InterPro"/>
</dbReference>
<dbReference type="Pfam" id="PF03412">
    <property type="entry name" value="Peptidase_C39"/>
    <property type="match status" value="1"/>
</dbReference>
<dbReference type="InterPro" id="IPR027417">
    <property type="entry name" value="P-loop_NTPase"/>
</dbReference>
<dbReference type="PANTHER" id="PTHR43394:SF1">
    <property type="entry name" value="ATP-BINDING CASSETTE SUB-FAMILY B MEMBER 10, MITOCHONDRIAL"/>
    <property type="match status" value="1"/>
</dbReference>
<accession>A0A8K0V314</accession>
<dbReference type="SUPFAM" id="SSF52540">
    <property type="entry name" value="P-loop containing nucleoside triphosphate hydrolases"/>
    <property type="match status" value="1"/>
</dbReference>
<feature type="transmembrane region" description="Helical" evidence="10">
    <location>
        <begin position="211"/>
        <end position="230"/>
    </location>
</feature>
<dbReference type="SUPFAM" id="SSF90123">
    <property type="entry name" value="ABC transporter transmembrane region"/>
    <property type="match status" value="1"/>
</dbReference>
<name>A0A8K0V314_9ENTR</name>
<protein>
    <submittedName>
        <fullName evidence="14">Type I secretion system permease/ATPase</fullName>
    </submittedName>
</protein>
<keyword evidence="9 10" id="KW-0472">Membrane</keyword>